<sequence>MASRRRPATAITALTCGAALLAGPAWTGAAAAATRDDGEGDLAGKSAQQISDTALHELAAAKSLRVRTLSTADPGKLDISLDEAGNCTGTISKGSYGRIDLVKRGNKVWMKPDAAFWKAQLPGKGGSDAARKYAGRYLHGTTGDPILQNLSAACDLNAFQQSATGPTSPPPSGHPTPRLAKGKPTVQEGTRVLPVVKKIDGVTQTLYVTIDGKHYPRKLTAEADHETGTVLLSNYDKPVPSKTPPPGKTVDISVLEELLRGTQESEAA</sequence>
<dbReference type="AlphaFoldDB" id="A0A0N1JVR0"/>
<comment type="caution">
    <text evidence="3">The sequence shown here is derived from an EMBL/GenBank/DDBJ whole genome shotgun (WGS) entry which is preliminary data.</text>
</comment>
<keyword evidence="2" id="KW-0732">Signal</keyword>
<keyword evidence="4" id="KW-1185">Reference proteome</keyword>
<reference evidence="4" key="1">
    <citation type="submission" date="2015-07" db="EMBL/GenBank/DDBJ databases">
        <authorList>
            <person name="Ju K.-S."/>
            <person name="Doroghazi J.R."/>
            <person name="Metcalf W.W."/>
        </authorList>
    </citation>
    <scope>NUCLEOTIDE SEQUENCE [LARGE SCALE GENOMIC DNA]</scope>
    <source>
        <strain evidence="4">NRRL ISP-5002</strain>
    </source>
</reference>
<proteinExistence type="predicted"/>
<evidence type="ECO:0000313" key="4">
    <source>
        <dbReference type="Proteomes" id="UP000037982"/>
    </source>
</evidence>
<organism evidence="3 4">
    <name type="scientific">Streptomyces chattanoogensis</name>
    <dbReference type="NCBI Taxonomy" id="66876"/>
    <lineage>
        <taxon>Bacteria</taxon>
        <taxon>Bacillati</taxon>
        <taxon>Actinomycetota</taxon>
        <taxon>Actinomycetes</taxon>
        <taxon>Kitasatosporales</taxon>
        <taxon>Streptomycetaceae</taxon>
        <taxon>Streptomyces</taxon>
    </lineage>
</organism>
<evidence type="ECO:0000256" key="2">
    <source>
        <dbReference type="SAM" id="SignalP"/>
    </source>
</evidence>
<dbReference type="RefSeq" id="WP_053927553.1">
    <property type="nucleotide sequence ID" value="NZ_LGKG01000185.1"/>
</dbReference>
<dbReference type="PATRIC" id="fig|66876.3.peg.7738"/>
<evidence type="ECO:0000313" key="3">
    <source>
        <dbReference type="EMBL" id="KPC59306.1"/>
    </source>
</evidence>
<feature type="signal peptide" evidence="2">
    <location>
        <begin position="1"/>
        <end position="27"/>
    </location>
</feature>
<dbReference type="Proteomes" id="UP000037982">
    <property type="component" value="Unassembled WGS sequence"/>
</dbReference>
<dbReference type="Gene3D" id="2.50.20.20">
    <property type="match status" value="1"/>
</dbReference>
<dbReference type="EMBL" id="LGKG01000185">
    <property type="protein sequence ID" value="KPC59306.1"/>
    <property type="molecule type" value="Genomic_DNA"/>
</dbReference>
<feature type="chain" id="PRO_5039428279" evidence="2">
    <location>
        <begin position="28"/>
        <end position="268"/>
    </location>
</feature>
<evidence type="ECO:0000256" key="1">
    <source>
        <dbReference type="SAM" id="MobiDB-lite"/>
    </source>
</evidence>
<protein>
    <submittedName>
        <fullName evidence="3">Lipoprotein</fullName>
    </submittedName>
</protein>
<name>A0A0N1JVR0_9ACTN</name>
<gene>
    <name evidence="3" type="ORF">ADL29_35140</name>
</gene>
<keyword evidence="3" id="KW-0449">Lipoprotein</keyword>
<feature type="region of interest" description="Disordered" evidence="1">
    <location>
        <begin position="160"/>
        <end position="187"/>
    </location>
</feature>
<accession>A0A0N1JVR0</accession>